<dbReference type="GO" id="GO:0006032">
    <property type="term" value="P:chitin catabolic process"/>
    <property type="evidence" value="ECO:0007669"/>
    <property type="project" value="UniProtKB-KW"/>
</dbReference>
<feature type="signal peptide" evidence="11">
    <location>
        <begin position="1"/>
        <end position="20"/>
    </location>
</feature>
<dbReference type="EC" id="3.2.1.14" evidence="3"/>
<evidence type="ECO:0000256" key="11">
    <source>
        <dbReference type="SAM" id="SignalP"/>
    </source>
</evidence>
<feature type="region of interest" description="Disordered" evidence="10">
    <location>
        <begin position="24"/>
        <end position="74"/>
    </location>
</feature>
<feature type="domain" description="GH18" evidence="12">
    <location>
        <begin position="95"/>
        <end position="463"/>
    </location>
</feature>
<dbReference type="AlphaFoldDB" id="A0A8H4H8E4"/>
<keyword evidence="4 9" id="KW-0378">Hydrolase</keyword>
<dbReference type="InterPro" id="IPR017853">
    <property type="entry name" value="GH"/>
</dbReference>
<dbReference type="GO" id="GO:0005576">
    <property type="term" value="C:extracellular region"/>
    <property type="evidence" value="ECO:0007669"/>
    <property type="project" value="TreeGrafter"/>
</dbReference>
<keyword evidence="5" id="KW-0146">Chitin degradation</keyword>
<evidence type="ECO:0000256" key="2">
    <source>
        <dbReference type="ARBA" id="ARBA00008682"/>
    </source>
</evidence>
<evidence type="ECO:0000259" key="12">
    <source>
        <dbReference type="PROSITE" id="PS51910"/>
    </source>
</evidence>
<evidence type="ECO:0000256" key="5">
    <source>
        <dbReference type="ARBA" id="ARBA00023024"/>
    </source>
</evidence>
<comment type="catalytic activity">
    <reaction evidence="1">
        <text>Random endo-hydrolysis of N-acetyl-beta-D-glucosaminide (1-&gt;4)-beta-linkages in chitin and chitodextrins.</text>
        <dbReference type="EC" id="3.2.1.14"/>
    </reaction>
</comment>
<evidence type="ECO:0000256" key="9">
    <source>
        <dbReference type="RuleBase" id="RU000489"/>
    </source>
</evidence>
<dbReference type="InterPro" id="IPR050314">
    <property type="entry name" value="Glycosyl_Hydrlase_18"/>
</dbReference>
<keyword evidence="6" id="KW-0119">Carbohydrate metabolism</keyword>
<dbReference type="InterPro" id="IPR001223">
    <property type="entry name" value="Glyco_hydro18_cat"/>
</dbReference>
<evidence type="ECO:0000256" key="10">
    <source>
        <dbReference type="SAM" id="MobiDB-lite"/>
    </source>
</evidence>
<evidence type="ECO:0000256" key="1">
    <source>
        <dbReference type="ARBA" id="ARBA00000822"/>
    </source>
</evidence>
<sequence>MRVSLLSTLVTTLLFTGALACPTKHEGKHGGKHDSKHGGHNGGKDAGKDVGQGGGKQVLPLPWGSGGSDGGKLVPTPSSTLLPPSWTPGPELAGKKSLAYYGNWDIYARSFMATDIPADKLTHLSYAFANVNTTTGSIFLSDEWADLQYSYPGDDNTAPGTNVYGNIKQLYLLKKAHRNLKTILSVGGWSYRMNFAPMLASETKRRQFVASAMELVSDLGFDGLDIDYEYVDGAEQASQMVSLLKDLRAGFDALEKKLNATAPFIISYASPAGPEKYKMLDLANMTPYVDFYSFMALDYQGGFSNYSGHQANLFTDVYNPKSTDFETNSGILHYISAGAPANKILLQSPLYGRSFNQTAGPGTKFADVGTLGSFGTAGVWDYKALPVPGFNASVVELPAIGASYSYDAARKYMISYDTPAIAAVKAEYVKSLGLGGAAWWEVSMDRNDTKSLISTTVNAFGGAEGLENRKNNLNYPTSKYANLRAGMPSL</sequence>
<accession>A0A8H4H8E4</accession>
<dbReference type="OrthoDB" id="76388at2759"/>
<keyword evidence="7 9" id="KW-0326">Glycosidase</keyword>
<dbReference type="SUPFAM" id="SSF51445">
    <property type="entry name" value="(Trans)glycosidases"/>
    <property type="match status" value="1"/>
</dbReference>
<protein>
    <recommendedName>
        <fullName evidence="3">chitinase</fullName>
        <ecNumber evidence="3">3.2.1.14</ecNumber>
    </recommendedName>
</protein>
<feature type="compositionally biased region" description="Basic and acidic residues" evidence="10">
    <location>
        <begin position="24"/>
        <end position="48"/>
    </location>
</feature>
<dbReference type="PANTHER" id="PTHR11177:SF317">
    <property type="entry name" value="CHITINASE 12-RELATED"/>
    <property type="match status" value="1"/>
</dbReference>
<evidence type="ECO:0000313" key="13">
    <source>
        <dbReference type="EMBL" id="KAF4237454.1"/>
    </source>
</evidence>
<dbReference type="PROSITE" id="PS51257">
    <property type="entry name" value="PROKAR_LIPOPROTEIN"/>
    <property type="match status" value="1"/>
</dbReference>
<evidence type="ECO:0000313" key="14">
    <source>
        <dbReference type="Proteomes" id="UP000653565"/>
    </source>
</evidence>
<dbReference type="Gene3D" id="3.20.20.80">
    <property type="entry name" value="Glycosidases"/>
    <property type="match status" value="1"/>
</dbReference>
<organism evidence="13 14">
    <name type="scientific">Aspergillus fumigatiaffinis</name>
    <dbReference type="NCBI Taxonomy" id="340414"/>
    <lineage>
        <taxon>Eukaryota</taxon>
        <taxon>Fungi</taxon>
        <taxon>Dikarya</taxon>
        <taxon>Ascomycota</taxon>
        <taxon>Pezizomycotina</taxon>
        <taxon>Eurotiomycetes</taxon>
        <taxon>Eurotiomycetidae</taxon>
        <taxon>Eurotiales</taxon>
        <taxon>Aspergillaceae</taxon>
        <taxon>Aspergillus</taxon>
        <taxon>Aspergillus subgen. Fumigati</taxon>
    </lineage>
</organism>
<evidence type="ECO:0000256" key="3">
    <source>
        <dbReference type="ARBA" id="ARBA00012729"/>
    </source>
</evidence>
<dbReference type="InterPro" id="IPR029070">
    <property type="entry name" value="Chitinase_insertion_sf"/>
</dbReference>
<dbReference type="GO" id="GO:0008843">
    <property type="term" value="F:endochitinase activity"/>
    <property type="evidence" value="ECO:0007669"/>
    <property type="project" value="UniProtKB-EC"/>
</dbReference>
<dbReference type="GO" id="GO:0008061">
    <property type="term" value="F:chitin binding"/>
    <property type="evidence" value="ECO:0007669"/>
    <property type="project" value="InterPro"/>
</dbReference>
<evidence type="ECO:0000256" key="8">
    <source>
        <dbReference type="ARBA" id="ARBA00023326"/>
    </source>
</evidence>
<dbReference type="InterPro" id="IPR011583">
    <property type="entry name" value="Chitinase_II/V-like_cat"/>
</dbReference>
<evidence type="ECO:0000256" key="4">
    <source>
        <dbReference type="ARBA" id="ARBA00022801"/>
    </source>
</evidence>
<dbReference type="SMART" id="SM00636">
    <property type="entry name" value="Glyco_18"/>
    <property type="match status" value="1"/>
</dbReference>
<dbReference type="GO" id="GO:0000272">
    <property type="term" value="P:polysaccharide catabolic process"/>
    <property type="evidence" value="ECO:0007669"/>
    <property type="project" value="UniProtKB-KW"/>
</dbReference>
<dbReference type="PROSITE" id="PS51910">
    <property type="entry name" value="GH18_2"/>
    <property type="match status" value="1"/>
</dbReference>
<dbReference type="PANTHER" id="PTHR11177">
    <property type="entry name" value="CHITINASE"/>
    <property type="match status" value="1"/>
</dbReference>
<dbReference type="CDD" id="cd06548">
    <property type="entry name" value="GH18_chitinase"/>
    <property type="match status" value="1"/>
</dbReference>
<reference evidence="13" key="1">
    <citation type="journal article" date="2020" name="bioRxiv">
        <title>Genomic and phenotypic heterogeneity of clinical isolates of the human pathogens Aspergillus fumigatus, Aspergillus lentulus and Aspergillus fumigatiaffinis.</title>
        <authorList>
            <person name="dos Santos R.A.C."/>
            <person name="Steenwyk J.L."/>
            <person name="Rivero-Menendez O."/>
            <person name="Mead M.E."/>
            <person name="Silva L.P."/>
            <person name="Bastos R.W."/>
            <person name="Alastruey-Izquierdo A."/>
            <person name="Goldman G.H."/>
            <person name="Rokas A."/>
        </authorList>
    </citation>
    <scope>NUCLEOTIDE SEQUENCE</scope>
    <source>
        <strain evidence="13">CNM-CM6805</strain>
    </source>
</reference>
<dbReference type="Gene3D" id="3.10.50.10">
    <property type="match status" value="1"/>
</dbReference>
<dbReference type="PROSITE" id="PS01095">
    <property type="entry name" value="GH18_1"/>
    <property type="match status" value="1"/>
</dbReference>
<name>A0A8H4H8E4_9EURO</name>
<dbReference type="Proteomes" id="UP000653565">
    <property type="component" value="Unassembled WGS sequence"/>
</dbReference>
<dbReference type="EMBL" id="JAAAPX010000045">
    <property type="protein sequence ID" value="KAF4237454.1"/>
    <property type="molecule type" value="Genomic_DNA"/>
</dbReference>
<dbReference type="SUPFAM" id="SSF54556">
    <property type="entry name" value="Chitinase insertion domain"/>
    <property type="match status" value="1"/>
</dbReference>
<comment type="caution">
    <text evidence="13">The sequence shown here is derived from an EMBL/GenBank/DDBJ whole genome shotgun (WGS) entry which is preliminary data.</text>
</comment>
<feature type="chain" id="PRO_5044155202" description="chitinase" evidence="11">
    <location>
        <begin position="21"/>
        <end position="490"/>
    </location>
</feature>
<evidence type="ECO:0000256" key="6">
    <source>
        <dbReference type="ARBA" id="ARBA00023277"/>
    </source>
</evidence>
<keyword evidence="11" id="KW-0732">Signal</keyword>
<gene>
    <name evidence="13" type="ORF">CNMCM6805_006952</name>
</gene>
<dbReference type="Pfam" id="PF00704">
    <property type="entry name" value="Glyco_hydro_18"/>
    <property type="match status" value="1"/>
</dbReference>
<keyword evidence="14" id="KW-1185">Reference proteome</keyword>
<dbReference type="InterPro" id="IPR001579">
    <property type="entry name" value="Glyco_hydro_18_chit_AS"/>
</dbReference>
<comment type="similarity">
    <text evidence="2">Belongs to the glycosyl hydrolase 18 family. Chitinase class V subfamily.</text>
</comment>
<keyword evidence="8" id="KW-0624">Polysaccharide degradation</keyword>
<reference evidence="13" key="2">
    <citation type="submission" date="2020-04" db="EMBL/GenBank/DDBJ databases">
        <authorList>
            <person name="Santos R.A.C."/>
            <person name="Steenwyk J.L."/>
            <person name="Rivero-Menendez O."/>
            <person name="Mead M.E."/>
            <person name="Silva L.P."/>
            <person name="Bastos R.W."/>
            <person name="Alastruey-Izquierdo A."/>
            <person name="Goldman G.H."/>
            <person name="Rokas A."/>
        </authorList>
    </citation>
    <scope>NUCLEOTIDE SEQUENCE</scope>
    <source>
        <strain evidence="13">CNM-CM6805</strain>
    </source>
</reference>
<proteinExistence type="inferred from homology"/>
<evidence type="ECO:0000256" key="7">
    <source>
        <dbReference type="ARBA" id="ARBA00023295"/>
    </source>
</evidence>